<dbReference type="OrthoDB" id="166264at2"/>
<dbReference type="PANTHER" id="PTHR30154">
    <property type="entry name" value="LEUCINE-RESPONSIVE REGULATORY PROTEIN"/>
    <property type="match status" value="1"/>
</dbReference>
<keyword evidence="1" id="KW-0805">Transcription regulation</keyword>
<dbReference type="InterPro" id="IPR019887">
    <property type="entry name" value="Tscrpt_reg_AsnC/Lrp_C"/>
</dbReference>
<keyword evidence="3" id="KW-0804">Transcription</keyword>
<evidence type="ECO:0000256" key="1">
    <source>
        <dbReference type="ARBA" id="ARBA00023015"/>
    </source>
</evidence>
<dbReference type="InterPro" id="IPR000485">
    <property type="entry name" value="AsnC-type_HTH_dom"/>
</dbReference>
<dbReference type="GO" id="GO:0043565">
    <property type="term" value="F:sequence-specific DNA binding"/>
    <property type="evidence" value="ECO:0007669"/>
    <property type="project" value="InterPro"/>
</dbReference>
<evidence type="ECO:0000256" key="2">
    <source>
        <dbReference type="ARBA" id="ARBA00023125"/>
    </source>
</evidence>
<evidence type="ECO:0000259" key="4">
    <source>
        <dbReference type="PROSITE" id="PS50956"/>
    </source>
</evidence>
<dbReference type="InterPro" id="IPR011008">
    <property type="entry name" value="Dimeric_a/b-barrel"/>
</dbReference>
<dbReference type="InterPro" id="IPR019888">
    <property type="entry name" value="Tscrpt_reg_AsnC-like"/>
</dbReference>
<dbReference type="SMART" id="SM00344">
    <property type="entry name" value="HTH_ASNC"/>
    <property type="match status" value="1"/>
</dbReference>
<dbReference type="AlphaFoldDB" id="A0A087DJ41"/>
<gene>
    <name evidence="5" type="ORF">BSCA_0572</name>
</gene>
<dbReference type="PANTHER" id="PTHR30154:SF34">
    <property type="entry name" value="TRANSCRIPTIONAL REGULATOR AZLB"/>
    <property type="match status" value="1"/>
</dbReference>
<dbReference type="SUPFAM" id="SSF54909">
    <property type="entry name" value="Dimeric alpha+beta barrel"/>
    <property type="match status" value="1"/>
</dbReference>
<evidence type="ECO:0000313" key="6">
    <source>
        <dbReference type="Proteomes" id="UP000029033"/>
    </source>
</evidence>
<keyword evidence="2" id="KW-0238">DNA-binding</keyword>
<organism evidence="5 6">
    <name type="scientific">Bifidobacterium scardovii</name>
    <dbReference type="NCBI Taxonomy" id="158787"/>
    <lineage>
        <taxon>Bacteria</taxon>
        <taxon>Bacillati</taxon>
        <taxon>Actinomycetota</taxon>
        <taxon>Actinomycetes</taxon>
        <taxon>Bifidobacteriales</taxon>
        <taxon>Bifidobacteriaceae</taxon>
        <taxon>Bifidobacterium</taxon>
    </lineage>
</organism>
<evidence type="ECO:0000256" key="3">
    <source>
        <dbReference type="ARBA" id="ARBA00023163"/>
    </source>
</evidence>
<comment type="caution">
    <text evidence="5">The sequence shown here is derived from an EMBL/GenBank/DDBJ whole genome shotgun (WGS) entry which is preliminary data.</text>
</comment>
<accession>A0A087DJ41</accession>
<dbReference type="PRINTS" id="PR00033">
    <property type="entry name" value="HTHASNC"/>
</dbReference>
<reference evidence="5 6" key="1">
    <citation type="submission" date="2014-03" db="EMBL/GenBank/DDBJ databases">
        <title>Genomics of Bifidobacteria.</title>
        <authorList>
            <person name="Ventura M."/>
            <person name="Milani C."/>
            <person name="Lugli G.A."/>
        </authorList>
    </citation>
    <scope>NUCLEOTIDE SEQUENCE [LARGE SCALE GENOMIC DNA]</scope>
    <source>
        <strain evidence="5 6">LMG 21589</strain>
    </source>
</reference>
<feature type="domain" description="HTH asnC-type" evidence="4">
    <location>
        <begin position="27"/>
        <end position="88"/>
    </location>
</feature>
<dbReference type="InterPro" id="IPR036390">
    <property type="entry name" value="WH_DNA-bd_sf"/>
</dbReference>
<dbReference type="Gene3D" id="3.30.70.920">
    <property type="match status" value="1"/>
</dbReference>
<dbReference type="GO" id="GO:0005829">
    <property type="term" value="C:cytosol"/>
    <property type="evidence" value="ECO:0007669"/>
    <property type="project" value="TreeGrafter"/>
</dbReference>
<dbReference type="SUPFAM" id="SSF46785">
    <property type="entry name" value="Winged helix' DNA-binding domain"/>
    <property type="match status" value="1"/>
</dbReference>
<dbReference type="GeneID" id="85166715"/>
<dbReference type="PROSITE" id="PS50956">
    <property type="entry name" value="HTH_ASNC_2"/>
    <property type="match status" value="1"/>
</dbReference>
<dbReference type="eggNOG" id="COG1522">
    <property type="taxonomic scope" value="Bacteria"/>
</dbReference>
<name>A0A087DJ41_9BIFI</name>
<dbReference type="InterPro" id="IPR036388">
    <property type="entry name" value="WH-like_DNA-bd_sf"/>
</dbReference>
<protein>
    <submittedName>
        <fullName evidence="5">AsnC family transcriptional regulator</fullName>
    </submittedName>
</protein>
<dbReference type="Proteomes" id="UP000029033">
    <property type="component" value="Unassembled WGS sequence"/>
</dbReference>
<dbReference type="Pfam" id="PF13404">
    <property type="entry name" value="HTH_AsnC-type"/>
    <property type="match status" value="1"/>
</dbReference>
<dbReference type="STRING" id="158787.BSCA_0572"/>
<dbReference type="Gene3D" id="1.10.10.10">
    <property type="entry name" value="Winged helix-like DNA-binding domain superfamily/Winged helix DNA-binding domain"/>
    <property type="match status" value="1"/>
</dbReference>
<dbReference type="RefSeq" id="WP_033517181.1">
    <property type="nucleotide sequence ID" value="NZ_CAUPKV010000002.1"/>
</dbReference>
<evidence type="ECO:0000313" key="5">
    <source>
        <dbReference type="EMBL" id="KFI95541.1"/>
    </source>
</evidence>
<sequence>MTEHKGDGSSALDIHGLLEVDYPPVSLDDVDRRLLMLLNEDSSRSQRSLASQLGVSAPTVAERMQRMQRMHVIEHKGIVTNHSALGYPILVVMPMSIEQDANPARIVTALREIPLLTELLLLTGSYDMMARFVVRDHKQLQWLLLERVWSIPGLRHVETMISLGTLCRRSELDVALNDESRNDE</sequence>
<dbReference type="Pfam" id="PF01037">
    <property type="entry name" value="AsnC_trans_reg"/>
    <property type="match status" value="1"/>
</dbReference>
<proteinExistence type="predicted"/>
<dbReference type="EMBL" id="JGZO01000002">
    <property type="protein sequence ID" value="KFI95541.1"/>
    <property type="molecule type" value="Genomic_DNA"/>
</dbReference>
<dbReference type="GO" id="GO:0043200">
    <property type="term" value="P:response to amino acid"/>
    <property type="evidence" value="ECO:0007669"/>
    <property type="project" value="TreeGrafter"/>
</dbReference>
<keyword evidence="6" id="KW-1185">Reference proteome</keyword>